<dbReference type="KEGG" id="samy:DB32_005126"/>
<proteinExistence type="predicted"/>
<feature type="transmembrane region" description="Helical" evidence="1">
    <location>
        <begin position="65"/>
        <end position="87"/>
    </location>
</feature>
<dbReference type="Proteomes" id="UP000034883">
    <property type="component" value="Chromosome"/>
</dbReference>
<protein>
    <recommendedName>
        <fullName evidence="4">Tetratricopeptide repeat protein</fullName>
    </recommendedName>
</protein>
<accession>A0A0F6W5S0</accession>
<feature type="transmembrane region" description="Helical" evidence="1">
    <location>
        <begin position="12"/>
        <end position="35"/>
    </location>
</feature>
<keyword evidence="1" id="KW-0472">Membrane</keyword>
<gene>
    <name evidence="2" type="ORF">DB32_005126</name>
</gene>
<evidence type="ECO:0000313" key="2">
    <source>
        <dbReference type="EMBL" id="AKF07977.1"/>
    </source>
</evidence>
<reference evidence="2 3" key="1">
    <citation type="submission" date="2015-03" db="EMBL/GenBank/DDBJ databases">
        <title>Genome assembly of Sandaracinus amylolyticus DSM 53668.</title>
        <authorList>
            <person name="Sharma G."/>
            <person name="Subramanian S."/>
        </authorList>
    </citation>
    <scope>NUCLEOTIDE SEQUENCE [LARGE SCALE GENOMIC DNA]</scope>
    <source>
        <strain evidence="2 3">DSM 53668</strain>
    </source>
</reference>
<keyword evidence="1" id="KW-1133">Transmembrane helix</keyword>
<dbReference type="AlphaFoldDB" id="A0A0F6W5S0"/>
<evidence type="ECO:0000256" key="1">
    <source>
        <dbReference type="SAM" id="Phobius"/>
    </source>
</evidence>
<organism evidence="2 3">
    <name type="scientific">Sandaracinus amylolyticus</name>
    <dbReference type="NCBI Taxonomy" id="927083"/>
    <lineage>
        <taxon>Bacteria</taxon>
        <taxon>Pseudomonadati</taxon>
        <taxon>Myxococcota</taxon>
        <taxon>Polyangia</taxon>
        <taxon>Polyangiales</taxon>
        <taxon>Sandaracinaceae</taxon>
        <taxon>Sandaracinus</taxon>
    </lineage>
</organism>
<sequence length="306" mass="33066">MRRAVAGSSIVIVEWVLLFVLWAPVVGALMLRAAIHDPDRSAQALAAYVRAAIFLHALALPPMLVSYGVALLVLAGFDAALLLMVWAARRDEQRLEHVLDAMRDPARRDDGVRDAREWLGVLEARRGASALRVDHTLAIARALDAMGRTREAEQALERLPRTLLAPREAARISLALALLAIERGEMARAREFTARALGRAPLGAPEVSTARAVWALLDAVDGHTRRALIGISRITGVLASPLDRAMIALARAHVLAGRGEPHGARALLRELDAEARARAERLAASCPGPASPLVHGLEHPLESPYR</sequence>
<keyword evidence="3" id="KW-1185">Reference proteome</keyword>
<evidence type="ECO:0008006" key="4">
    <source>
        <dbReference type="Google" id="ProtNLM"/>
    </source>
</evidence>
<keyword evidence="1" id="KW-0812">Transmembrane</keyword>
<evidence type="ECO:0000313" key="3">
    <source>
        <dbReference type="Proteomes" id="UP000034883"/>
    </source>
</evidence>
<dbReference type="STRING" id="927083.DB32_005126"/>
<name>A0A0F6W5S0_9BACT</name>
<dbReference type="EMBL" id="CP011125">
    <property type="protein sequence ID" value="AKF07977.1"/>
    <property type="molecule type" value="Genomic_DNA"/>
</dbReference>